<sequence length="188" mass="20527">MKRFFLGAVLVLVGLISGCDQYKAININESQLNDYLSKTVHYQRQFNLPGTTKANISLGNLTSQIGRKDSGKIELSTLAKVQLATVSGTVQADIELTIKGKPIFDAAKKAIFIKELEIVDGKITPEKVDIQIKTYIPSLNAALSEFFNANPVYAFNSTKNKAESTALKLAKGLEVKPGVLVIDLIKKK</sequence>
<keyword evidence="1" id="KW-0449">Lipoprotein</keyword>
<accession>A0ABT5LQS1</accession>
<name>A0ABT5LQS1_9GAMM</name>
<protein>
    <submittedName>
        <fullName evidence="1">Lipoprotein</fullName>
    </submittedName>
</protein>
<gene>
    <name evidence="1" type="ORF">PSI14_04500</name>
</gene>
<comment type="caution">
    <text evidence="1">The sequence shown here is derived from an EMBL/GenBank/DDBJ whole genome shotgun (WGS) entry which is preliminary data.</text>
</comment>
<dbReference type="Proteomes" id="UP001220225">
    <property type="component" value="Unassembled WGS sequence"/>
</dbReference>
<reference evidence="1 2" key="1">
    <citation type="submission" date="2023-02" db="EMBL/GenBank/DDBJ databases">
        <title>Entomopathogenic bacteria.</title>
        <authorList>
            <person name="Machado R.A."/>
        </authorList>
    </citation>
    <scope>NUCLEOTIDE SEQUENCE [LARGE SCALE GENOMIC DNA]</scope>
    <source>
        <strain evidence="1 2">XENO-2</strain>
    </source>
</reference>
<dbReference type="Pfam" id="PF07273">
    <property type="entry name" value="DUF1439"/>
    <property type="match status" value="1"/>
</dbReference>
<dbReference type="PROSITE" id="PS51257">
    <property type="entry name" value="PROKAR_LIPOPROTEIN"/>
    <property type="match status" value="1"/>
</dbReference>
<proteinExistence type="predicted"/>
<dbReference type="Gene3D" id="3.15.10.40">
    <property type="entry name" value="Uncharacterised protein PF07273, DUF1439"/>
    <property type="match status" value="1"/>
</dbReference>
<evidence type="ECO:0000313" key="2">
    <source>
        <dbReference type="Proteomes" id="UP001220225"/>
    </source>
</evidence>
<keyword evidence="2" id="KW-1185">Reference proteome</keyword>
<dbReference type="RefSeq" id="WP_273574635.1">
    <property type="nucleotide sequence ID" value="NZ_JAQRFN010000004.1"/>
</dbReference>
<organism evidence="1 2">
    <name type="scientific">Xenorhabdus anantnagensis</name>
    <dbReference type="NCBI Taxonomy" id="3025875"/>
    <lineage>
        <taxon>Bacteria</taxon>
        <taxon>Pseudomonadati</taxon>
        <taxon>Pseudomonadota</taxon>
        <taxon>Gammaproteobacteria</taxon>
        <taxon>Enterobacterales</taxon>
        <taxon>Morganellaceae</taxon>
        <taxon>Xenorhabdus</taxon>
    </lineage>
</organism>
<dbReference type="InterPro" id="IPR010835">
    <property type="entry name" value="DUF1439"/>
</dbReference>
<dbReference type="NCBIfam" id="NF007894">
    <property type="entry name" value="PRK10598.1"/>
    <property type="match status" value="1"/>
</dbReference>
<evidence type="ECO:0000313" key="1">
    <source>
        <dbReference type="EMBL" id="MDC9596148.1"/>
    </source>
</evidence>
<dbReference type="EMBL" id="JAQRFN010000004">
    <property type="protein sequence ID" value="MDC9596148.1"/>
    <property type="molecule type" value="Genomic_DNA"/>
</dbReference>